<evidence type="ECO:0008006" key="4">
    <source>
        <dbReference type="Google" id="ProtNLM"/>
    </source>
</evidence>
<dbReference type="AlphaFoldDB" id="A0AAD0XJ33"/>
<dbReference type="EMBL" id="CP024996">
    <property type="protein sequence ID" value="AYR26153.1"/>
    <property type="molecule type" value="Genomic_DNA"/>
</dbReference>
<reference evidence="2 3" key="1">
    <citation type="submission" date="2017-11" db="EMBL/GenBank/DDBJ databases">
        <title>Complete genome sequence of Herbaspirillum rubrisubalbicans DSM 11543.</title>
        <authorList>
            <person name="Chen M."/>
            <person name="An Q."/>
        </authorList>
    </citation>
    <scope>NUCLEOTIDE SEQUENCE [LARGE SCALE GENOMIC DNA]</scope>
    <source>
        <strain evidence="2 3">DSM 11543</strain>
    </source>
</reference>
<dbReference type="Pfam" id="PF11745">
    <property type="entry name" value="DUF3304"/>
    <property type="match status" value="1"/>
</dbReference>
<evidence type="ECO:0000313" key="3">
    <source>
        <dbReference type="Proteomes" id="UP000269199"/>
    </source>
</evidence>
<feature type="chain" id="PRO_5042201284" description="DUF3304 domain-containing protein" evidence="1">
    <location>
        <begin position="38"/>
        <end position="196"/>
    </location>
</feature>
<gene>
    <name evidence="2" type="ORF">RC54_21100</name>
</gene>
<evidence type="ECO:0000256" key="1">
    <source>
        <dbReference type="SAM" id="SignalP"/>
    </source>
</evidence>
<keyword evidence="1" id="KW-0732">Signal</keyword>
<name>A0AAD0XJ33_9BURK</name>
<dbReference type="Proteomes" id="UP000269199">
    <property type="component" value="Chromosome"/>
</dbReference>
<proteinExistence type="predicted"/>
<protein>
    <recommendedName>
        <fullName evidence="4">DUF3304 domain-containing protein</fullName>
    </recommendedName>
</protein>
<accession>A0AAD0XJ33</accession>
<feature type="signal peptide" evidence="1">
    <location>
        <begin position="1"/>
        <end position="37"/>
    </location>
</feature>
<dbReference type="InterPro" id="IPR021733">
    <property type="entry name" value="DUF3304"/>
</dbReference>
<organism evidence="2 3">
    <name type="scientific">Herbaspirillum rubrisubalbicans</name>
    <dbReference type="NCBI Taxonomy" id="80842"/>
    <lineage>
        <taxon>Bacteria</taxon>
        <taxon>Pseudomonadati</taxon>
        <taxon>Pseudomonadota</taxon>
        <taxon>Betaproteobacteria</taxon>
        <taxon>Burkholderiales</taxon>
        <taxon>Oxalobacteraceae</taxon>
        <taxon>Herbaspirillum</taxon>
    </lineage>
</organism>
<sequence>MSQAIHEGRKRMKVLSMLHALLVLVTSLLLASSSARAGEPVMLGIVGYNYTNHYIDQFYVDGTGGGNIYVSTPTSGGGGTTCCVRYYPGSSLPLKIHVKWTDSACMFPELQPGVGSYIKPKTIERIKHFFKEADVLINGPIPAVPQNMEIHFYPDGRVEAAITAEYSPPRLRLEASREVEGYPACTAEQMATQGQP</sequence>
<evidence type="ECO:0000313" key="2">
    <source>
        <dbReference type="EMBL" id="AYR26153.1"/>
    </source>
</evidence>